<dbReference type="Proteomes" id="UP001054252">
    <property type="component" value="Unassembled WGS sequence"/>
</dbReference>
<organism evidence="1 2">
    <name type="scientific">Rubroshorea leprosula</name>
    <dbReference type="NCBI Taxonomy" id="152421"/>
    <lineage>
        <taxon>Eukaryota</taxon>
        <taxon>Viridiplantae</taxon>
        <taxon>Streptophyta</taxon>
        <taxon>Embryophyta</taxon>
        <taxon>Tracheophyta</taxon>
        <taxon>Spermatophyta</taxon>
        <taxon>Magnoliopsida</taxon>
        <taxon>eudicotyledons</taxon>
        <taxon>Gunneridae</taxon>
        <taxon>Pentapetalae</taxon>
        <taxon>rosids</taxon>
        <taxon>malvids</taxon>
        <taxon>Malvales</taxon>
        <taxon>Dipterocarpaceae</taxon>
        <taxon>Rubroshorea</taxon>
    </lineage>
</organism>
<proteinExistence type="predicted"/>
<evidence type="ECO:0000313" key="2">
    <source>
        <dbReference type="Proteomes" id="UP001054252"/>
    </source>
</evidence>
<reference evidence="1 2" key="1">
    <citation type="journal article" date="2021" name="Commun. Biol.">
        <title>The genome of Shorea leprosula (Dipterocarpaceae) highlights the ecological relevance of drought in aseasonal tropical rainforests.</title>
        <authorList>
            <person name="Ng K.K.S."/>
            <person name="Kobayashi M.J."/>
            <person name="Fawcett J.A."/>
            <person name="Hatakeyama M."/>
            <person name="Paape T."/>
            <person name="Ng C.H."/>
            <person name="Ang C.C."/>
            <person name="Tnah L.H."/>
            <person name="Lee C.T."/>
            <person name="Nishiyama T."/>
            <person name="Sese J."/>
            <person name="O'Brien M.J."/>
            <person name="Copetti D."/>
            <person name="Mohd Noor M.I."/>
            <person name="Ong R.C."/>
            <person name="Putra M."/>
            <person name="Sireger I.Z."/>
            <person name="Indrioko S."/>
            <person name="Kosugi Y."/>
            <person name="Izuno A."/>
            <person name="Isagi Y."/>
            <person name="Lee S.L."/>
            <person name="Shimizu K.K."/>
        </authorList>
    </citation>
    <scope>NUCLEOTIDE SEQUENCE [LARGE SCALE GENOMIC DNA]</scope>
    <source>
        <strain evidence="1">214</strain>
    </source>
</reference>
<accession>A0AAV5L8C7</accession>
<keyword evidence="2" id="KW-1185">Reference proteome</keyword>
<evidence type="ECO:0000313" key="1">
    <source>
        <dbReference type="EMBL" id="GKV33161.1"/>
    </source>
</evidence>
<gene>
    <name evidence="1" type="ORF">SLEP1_g41696</name>
</gene>
<comment type="caution">
    <text evidence="1">The sequence shown here is derived from an EMBL/GenBank/DDBJ whole genome shotgun (WGS) entry which is preliminary data.</text>
</comment>
<protein>
    <submittedName>
        <fullName evidence="1">Uncharacterized protein</fullName>
    </submittedName>
</protein>
<name>A0AAV5L8C7_9ROSI</name>
<dbReference type="AlphaFoldDB" id="A0AAV5L8C7"/>
<sequence>MTQDTSSDEASVVMAGSILQISVMVISNKFSVLGPDTQEERLRGPGIFLLEIAISVMDVKMHGLFVDAAIIGIMTPPLAELQVIPYIITLPLANGFYRSSSNGLKGFE</sequence>
<dbReference type="EMBL" id="BPVZ01000099">
    <property type="protein sequence ID" value="GKV33161.1"/>
    <property type="molecule type" value="Genomic_DNA"/>
</dbReference>